<keyword evidence="2" id="KW-1133">Transmembrane helix</keyword>
<keyword evidence="2" id="KW-0812">Transmembrane</keyword>
<accession>M8BLU1</accession>
<organism evidence="3">
    <name type="scientific">Aegilops tauschii</name>
    <name type="common">Tausch's goatgrass</name>
    <name type="synonym">Aegilops squarrosa</name>
    <dbReference type="NCBI Taxonomy" id="37682"/>
    <lineage>
        <taxon>Eukaryota</taxon>
        <taxon>Viridiplantae</taxon>
        <taxon>Streptophyta</taxon>
        <taxon>Embryophyta</taxon>
        <taxon>Tracheophyta</taxon>
        <taxon>Spermatophyta</taxon>
        <taxon>Magnoliopsida</taxon>
        <taxon>Liliopsida</taxon>
        <taxon>Poales</taxon>
        <taxon>Poaceae</taxon>
        <taxon>BOP clade</taxon>
        <taxon>Pooideae</taxon>
        <taxon>Triticodae</taxon>
        <taxon>Triticeae</taxon>
        <taxon>Triticinae</taxon>
        <taxon>Aegilops</taxon>
    </lineage>
</organism>
<sequence>MAGQRCSLGGPLQQRPCCKAPDRNKLAVAKGPQQDSSHYINTSKRDEATRKQEQNNSQLQMMGLMNNTRVLCWIAIILMSITSLSCHAAARSTHTMDFGPILGCVKTETKCSVVGCTKICSDLGWNTHRCYCADAGSCCHYADGRPLN</sequence>
<feature type="region of interest" description="Disordered" evidence="1">
    <location>
        <begin position="29"/>
        <end position="55"/>
    </location>
</feature>
<evidence type="ECO:0000256" key="1">
    <source>
        <dbReference type="SAM" id="MobiDB-lite"/>
    </source>
</evidence>
<dbReference type="EnsemblPlants" id="EMT22919">
    <property type="protein sequence ID" value="EMT22919"/>
    <property type="gene ID" value="F775_27266"/>
</dbReference>
<keyword evidence="2" id="KW-0472">Membrane</keyword>
<feature type="transmembrane region" description="Helical" evidence="2">
    <location>
        <begin position="70"/>
        <end position="90"/>
    </location>
</feature>
<evidence type="ECO:0000256" key="2">
    <source>
        <dbReference type="SAM" id="Phobius"/>
    </source>
</evidence>
<protein>
    <submittedName>
        <fullName evidence="3">Uncharacterized protein</fullName>
    </submittedName>
</protein>
<evidence type="ECO:0000313" key="3">
    <source>
        <dbReference type="EnsemblPlants" id="EMT22919"/>
    </source>
</evidence>
<reference evidence="3" key="1">
    <citation type="submission" date="2015-06" db="UniProtKB">
        <authorList>
            <consortium name="EnsemblPlants"/>
        </authorList>
    </citation>
    <scope>IDENTIFICATION</scope>
</reference>
<name>M8BLU1_AEGTA</name>
<feature type="compositionally biased region" description="Basic and acidic residues" evidence="1">
    <location>
        <begin position="43"/>
        <end position="53"/>
    </location>
</feature>
<dbReference type="AlphaFoldDB" id="M8BLU1"/>
<proteinExistence type="predicted"/>
<feature type="compositionally biased region" description="Polar residues" evidence="1">
    <location>
        <begin position="33"/>
        <end position="42"/>
    </location>
</feature>